<evidence type="ECO:0000313" key="13">
    <source>
        <dbReference type="EMBL" id="KAL2478587.1"/>
    </source>
</evidence>
<dbReference type="GO" id="GO:0005576">
    <property type="term" value="C:extracellular region"/>
    <property type="evidence" value="ECO:0007669"/>
    <property type="project" value="UniProtKB-SubCell"/>
</dbReference>
<protein>
    <submittedName>
        <fullName evidence="13">Eukaryotic aspartyl protease family protein</fullName>
    </submittedName>
</protein>
<comment type="caution">
    <text evidence="13">The sequence shown here is derived from an EMBL/GenBank/DDBJ whole genome shotgun (WGS) entry which is preliminary data.</text>
</comment>
<evidence type="ECO:0000256" key="6">
    <source>
        <dbReference type="ARBA" id="ARBA00022750"/>
    </source>
</evidence>
<evidence type="ECO:0000256" key="10">
    <source>
        <dbReference type="RuleBase" id="RU000454"/>
    </source>
</evidence>
<dbReference type="PRINTS" id="PR00792">
    <property type="entry name" value="PEPSIN"/>
</dbReference>
<organism evidence="13 14">
    <name type="scientific">Forsythia ovata</name>
    <dbReference type="NCBI Taxonomy" id="205694"/>
    <lineage>
        <taxon>Eukaryota</taxon>
        <taxon>Viridiplantae</taxon>
        <taxon>Streptophyta</taxon>
        <taxon>Embryophyta</taxon>
        <taxon>Tracheophyta</taxon>
        <taxon>Spermatophyta</taxon>
        <taxon>Magnoliopsida</taxon>
        <taxon>eudicotyledons</taxon>
        <taxon>Gunneridae</taxon>
        <taxon>Pentapetalae</taxon>
        <taxon>asterids</taxon>
        <taxon>lamiids</taxon>
        <taxon>Lamiales</taxon>
        <taxon>Oleaceae</taxon>
        <taxon>Forsythieae</taxon>
        <taxon>Forsythia</taxon>
    </lineage>
</organism>
<gene>
    <name evidence="13" type="ORF">Fot_47601</name>
</gene>
<feature type="signal peptide" evidence="11">
    <location>
        <begin position="1"/>
        <end position="19"/>
    </location>
</feature>
<feature type="domain" description="Peptidase A1" evidence="12">
    <location>
        <begin position="91"/>
        <end position="432"/>
    </location>
</feature>
<dbReference type="InterPro" id="IPR051708">
    <property type="entry name" value="Plant_Aspart_Prot_A1"/>
</dbReference>
<keyword evidence="5 11" id="KW-0732">Signal</keyword>
<proteinExistence type="inferred from homology"/>
<dbReference type="AlphaFoldDB" id="A0ABD1QQU7"/>
<dbReference type="Pfam" id="PF14543">
    <property type="entry name" value="TAXi_N"/>
    <property type="match status" value="1"/>
</dbReference>
<dbReference type="Gene3D" id="2.40.70.10">
    <property type="entry name" value="Acid Proteases"/>
    <property type="match status" value="2"/>
</dbReference>
<evidence type="ECO:0000256" key="2">
    <source>
        <dbReference type="ARBA" id="ARBA00007447"/>
    </source>
</evidence>
<evidence type="ECO:0000256" key="8">
    <source>
        <dbReference type="ARBA" id="ARBA00023180"/>
    </source>
</evidence>
<dbReference type="SUPFAM" id="SSF50630">
    <property type="entry name" value="Acid proteases"/>
    <property type="match status" value="1"/>
</dbReference>
<comment type="subcellular location">
    <subcellularLocation>
        <location evidence="1">Secreted</location>
    </subcellularLocation>
</comment>
<dbReference type="FunFam" id="2.40.70.10:FF:000050">
    <property type="entry name" value="Aspartic proteinase CDR1"/>
    <property type="match status" value="1"/>
</dbReference>
<accession>A0ABD1QQU7</accession>
<evidence type="ECO:0000256" key="5">
    <source>
        <dbReference type="ARBA" id="ARBA00022729"/>
    </source>
</evidence>
<comment type="similarity">
    <text evidence="2 10">Belongs to the peptidase A1 family.</text>
</comment>
<feature type="active site" evidence="9">
    <location>
        <position position="321"/>
    </location>
</feature>
<evidence type="ECO:0000256" key="4">
    <source>
        <dbReference type="ARBA" id="ARBA00022670"/>
    </source>
</evidence>
<keyword evidence="8" id="KW-0325">Glycoprotein</keyword>
<dbReference type="Proteomes" id="UP001604277">
    <property type="component" value="Unassembled WGS sequence"/>
</dbReference>
<sequence length="439" mass="47537">MAISIVYVCCLISISIVSMSKFPMTEAGASGFTIDLIHRDSPQSPSYDSSLMPWQRSINALRRSFNRLNHFRIVYSTQSPIADIISDSGEFLVKFSIGTPPVPILAVFDTGSDLIWTQCLPCRACFKQNNPIFMPIKSSTYTHLDCNSASCKAFPDATCGKATKRCAYSVSYGDGSFSIGDFVRETITLGSDTGKTISFPNVAIGCGHENGGIFNSGESGVAGFGSGKASFISQLGSSGQGKFSYCLVSFLSETSNSSRLHFGANAVVSGKGVTSTPIVPKSWETFYYLTLEGISVGNQRFKFADPSIRPNGSHDGNIIIDSGTTLTLLPSYLYNHLEKAIANSIKLRRVKDPQGLLNLCYFSPKDIQVPDITVHFKGADVKLNTVNTFVRTSDNVLCFAFAPVDDTPIYGDLAQVNFLIGYDLNKKTVSFKATDCSKS</sequence>
<dbReference type="PANTHER" id="PTHR47967:SF125">
    <property type="entry name" value="PEPTIDASE A1 DOMAIN-CONTAINING PROTEIN"/>
    <property type="match status" value="1"/>
</dbReference>
<dbReference type="InterPro" id="IPR001461">
    <property type="entry name" value="Aspartic_peptidase_A1"/>
</dbReference>
<keyword evidence="4 10" id="KW-0645">Protease</keyword>
<evidence type="ECO:0000256" key="7">
    <source>
        <dbReference type="ARBA" id="ARBA00022801"/>
    </source>
</evidence>
<dbReference type="GO" id="GO:0006508">
    <property type="term" value="P:proteolysis"/>
    <property type="evidence" value="ECO:0007669"/>
    <property type="project" value="UniProtKB-KW"/>
</dbReference>
<keyword evidence="6 10" id="KW-0064">Aspartyl protease</keyword>
<evidence type="ECO:0000256" key="9">
    <source>
        <dbReference type="PIRSR" id="PIRSR601461-1"/>
    </source>
</evidence>
<name>A0ABD1QQU7_9LAMI</name>
<dbReference type="PROSITE" id="PS00141">
    <property type="entry name" value="ASP_PROTEASE"/>
    <property type="match status" value="1"/>
</dbReference>
<evidence type="ECO:0000256" key="3">
    <source>
        <dbReference type="ARBA" id="ARBA00022525"/>
    </source>
</evidence>
<keyword evidence="7 10" id="KW-0378">Hydrolase</keyword>
<reference evidence="14" key="1">
    <citation type="submission" date="2024-07" db="EMBL/GenBank/DDBJ databases">
        <title>Two chromosome-level genome assemblies of Korean endemic species Abeliophyllum distichum and Forsythia ovata (Oleaceae).</title>
        <authorList>
            <person name="Jang H."/>
        </authorList>
    </citation>
    <scope>NUCLEOTIDE SEQUENCE [LARGE SCALE GENOMIC DNA]</scope>
</reference>
<evidence type="ECO:0000313" key="14">
    <source>
        <dbReference type="Proteomes" id="UP001604277"/>
    </source>
</evidence>
<dbReference type="GO" id="GO:0004190">
    <property type="term" value="F:aspartic-type endopeptidase activity"/>
    <property type="evidence" value="ECO:0007669"/>
    <property type="project" value="UniProtKB-KW"/>
</dbReference>
<keyword evidence="14" id="KW-1185">Reference proteome</keyword>
<dbReference type="PROSITE" id="PS51767">
    <property type="entry name" value="PEPTIDASE_A1"/>
    <property type="match status" value="1"/>
</dbReference>
<dbReference type="PANTHER" id="PTHR47967">
    <property type="entry name" value="OS07G0603500 PROTEIN-RELATED"/>
    <property type="match status" value="1"/>
</dbReference>
<dbReference type="InterPro" id="IPR021109">
    <property type="entry name" value="Peptidase_aspartic_dom_sf"/>
</dbReference>
<dbReference type="FunFam" id="2.40.70.10:FF:000016">
    <property type="entry name" value="Probable aspartic protease At2g35615"/>
    <property type="match status" value="1"/>
</dbReference>
<dbReference type="InterPro" id="IPR032861">
    <property type="entry name" value="TAXi_N"/>
</dbReference>
<evidence type="ECO:0000256" key="1">
    <source>
        <dbReference type="ARBA" id="ARBA00004613"/>
    </source>
</evidence>
<dbReference type="Pfam" id="PF14541">
    <property type="entry name" value="TAXi_C"/>
    <property type="match status" value="1"/>
</dbReference>
<feature type="chain" id="PRO_5044819232" evidence="11">
    <location>
        <begin position="20"/>
        <end position="439"/>
    </location>
</feature>
<dbReference type="EMBL" id="JBFOLJ010000014">
    <property type="protein sequence ID" value="KAL2478587.1"/>
    <property type="molecule type" value="Genomic_DNA"/>
</dbReference>
<evidence type="ECO:0000256" key="11">
    <source>
        <dbReference type="SAM" id="SignalP"/>
    </source>
</evidence>
<evidence type="ECO:0000259" key="12">
    <source>
        <dbReference type="PROSITE" id="PS51767"/>
    </source>
</evidence>
<keyword evidence="3" id="KW-0964">Secreted</keyword>
<feature type="active site" evidence="9">
    <location>
        <position position="109"/>
    </location>
</feature>
<dbReference type="InterPro" id="IPR033121">
    <property type="entry name" value="PEPTIDASE_A1"/>
</dbReference>
<dbReference type="CDD" id="cd05476">
    <property type="entry name" value="pepsin_A_like_plant"/>
    <property type="match status" value="1"/>
</dbReference>
<dbReference type="InterPro" id="IPR001969">
    <property type="entry name" value="Aspartic_peptidase_AS"/>
</dbReference>
<dbReference type="InterPro" id="IPR034161">
    <property type="entry name" value="Pepsin-like_plant"/>
</dbReference>
<dbReference type="InterPro" id="IPR032799">
    <property type="entry name" value="TAXi_C"/>
</dbReference>